<reference evidence="2 3" key="1">
    <citation type="submission" date="2024-01" db="EMBL/GenBank/DDBJ databases">
        <title>The genomes of 5 underutilized Papilionoideae crops provide insights into root nodulation and disease resistanc.</title>
        <authorList>
            <person name="Yuan L."/>
        </authorList>
    </citation>
    <scope>NUCLEOTIDE SEQUENCE [LARGE SCALE GENOMIC DNA]</scope>
    <source>
        <strain evidence="2">ZHUSHIDOU_FW_LH</strain>
        <tissue evidence="2">Leaf</tissue>
    </source>
</reference>
<evidence type="ECO:0000256" key="1">
    <source>
        <dbReference type="SAM" id="MobiDB-lite"/>
    </source>
</evidence>
<feature type="region of interest" description="Disordered" evidence="1">
    <location>
        <begin position="82"/>
        <end position="116"/>
    </location>
</feature>
<dbReference type="EMBL" id="JAYWIO010000002">
    <property type="protein sequence ID" value="KAK7283479.1"/>
    <property type="molecule type" value="Genomic_DNA"/>
</dbReference>
<comment type="caution">
    <text evidence="2">The sequence shown here is derived from an EMBL/GenBank/DDBJ whole genome shotgun (WGS) entry which is preliminary data.</text>
</comment>
<accession>A0AAN9IP32</accession>
<organism evidence="2 3">
    <name type="scientific">Crotalaria pallida</name>
    <name type="common">Smooth rattlebox</name>
    <name type="synonym">Crotalaria striata</name>
    <dbReference type="NCBI Taxonomy" id="3830"/>
    <lineage>
        <taxon>Eukaryota</taxon>
        <taxon>Viridiplantae</taxon>
        <taxon>Streptophyta</taxon>
        <taxon>Embryophyta</taxon>
        <taxon>Tracheophyta</taxon>
        <taxon>Spermatophyta</taxon>
        <taxon>Magnoliopsida</taxon>
        <taxon>eudicotyledons</taxon>
        <taxon>Gunneridae</taxon>
        <taxon>Pentapetalae</taxon>
        <taxon>rosids</taxon>
        <taxon>fabids</taxon>
        <taxon>Fabales</taxon>
        <taxon>Fabaceae</taxon>
        <taxon>Papilionoideae</taxon>
        <taxon>50 kb inversion clade</taxon>
        <taxon>genistoids sensu lato</taxon>
        <taxon>core genistoids</taxon>
        <taxon>Crotalarieae</taxon>
        <taxon>Crotalaria</taxon>
    </lineage>
</organism>
<gene>
    <name evidence="2" type="ORF">RIF29_13027</name>
</gene>
<keyword evidence="3" id="KW-1185">Reference proteome</keyword>
<feature type="region of interest" description="Disordered" evidence="1">
    <location>
        <begin position="1"/>
        <end position="29"/>
    </location>
</feature>
<evidence type="ECO:0000313" key="3">
    <source>
        <dbReference type="Proteomes" id="UP001372338"/>
    </source>
</evidence>
<protein>
    <submittedName>
        <fullName evidence="2">Uncharacterized protein</fullName>
    </submittedName>
</protein>
<evidence type="ECO:0000313" key="2">
    <source>
        <dbReference type="EMBL" id="KAK7283479.1"/>
    </source>
</evidence>
<dbReference type="AlphaFoldDB" id="A0AAN9IP32"/>
<proteinExistence type="predicted"/>
<name>A0AAN9IP32_CROPI</name>
<sequence>MSDSNQPPPTSVSSPMQMPVPMVTDSTDHFRGNPVVQGNVVVDSSSVNEAAAQDVTVLNHMAEAAAEQEPIRAIPVSSYRPYNTVNNNNNGGPRKRGRPRKYGPTTTTPVGPIPSHVPIAPSPPLPTSTAPPPPAPLFPYLAPYATHSSAAPTVPTTPVVTSAPTPLTVAATPLLFDHVVPSCLHLIFLGH</sequence>
<dbReference type="Proteomes" id="UP001372338">
    <property type="component" value="Unassembled WGS sequence"/>
</dbReference>
<feature type="compositionally biased region" description="Pro residues" evidence="1">
    <location>
        <begin position="1"/>
        <end position="10"/>
    </location>
</feature>
<feature type="compositionally biased region" description="Low complexity" evidence="1">
    <location>
        <begin position="102"/>
        <end position="114"/>
    </location>
</feature>
<feature type="compositionally biased region" description="Low complexity" evidence="1">
    <location>
        <begin position="82"/>
        <end position="92"/>
    </location>
</feature>